<gene>
    <name evidence="15" type="primary">cysC</name>
    <name evidence="14" type="synonym">cysN</name>
    <name evidence="17" type="ORF">CHU95_20770</name>
</gene>
<comment type="caution">
    <text evidence="17">The sequence shown here is derived from an EMBL/GenBank/DDBJ whole genome shotgun (WGS) entry which is preliminary data.</text>
</comment>
<proteinExistence type="inferred from homology"/>
<evidence type="ECO:0000259" key="16">
    <source>
        <dbReference type="PROSITE" id="PS51722"/>
    </source>
</evidence>
<evidence type="ECO:0000256" key="12">
    <source>
        <dbReference type="ARBA" id="ARBA00024872"/>
    </source>
</evidence>
<dbReference type="NCBIfam" id="NF003478">
    <property type="entry name" value="PRK05124.1"/>
    <property type="match status" value="1"/>
</dbReference>
<dbReference type="EMBL" id="NOXU01000032">
    <property type="protein sequence ID" value="OYQ31578.1"/>
    <property type="molecule type" value="Genomic_DNA"/>
</dbReference>
<dbReference type="GO" id="GO:0005524">
    <property type="term" value="F:ATP binding"/>
    <property type="evidence" value="ECO:0007669"/>
    <property type="project" value="UniProtKB-UniRule"/>
</dbReference>
<comment type="subunit">
    <text evidence="5">Sulfate-activating enzymes, NodP and NodQ, may be physically associated.</text>
</comment>
<evidence type="ECO:0000256" key="14">
    <source>
        <dbReference type="HAMAP-Rule" id="MF_00062"/>
    </source>
</evidence>
<dbReference type="InterPro" id="IPR044139">
    <property type="entry name" value="CysN_NoDQ_III"/>
</dbReference>
<dbReference type="InterPro" id="IPR050100">
    <property type="entry name" value="TRAFAC_GTPase_members"/>
</dbReference>
<dbReference type="Gene3D" id="2.40.30.10">
    <property type="entry name" value="Translation factors"/>
    <property type="match status" value="2"/>
</dbReference>
<dbReference type="InterPro" id="IPR004161">
    <property type="entry name" value="EFTu-like_2"/>
</dbReference>
<dbReference type="GO" id="GO:0005525">
    <property type="term" value="F:GTP binding"/>
    <property type="evidence" value="ECO:0007669"/>
    <property type="project" value="UniProtKB-UniRule"/>
</dbReference>
<dbReference type="Proteomes" id="UP000216998">
    <property type="component" value="Unassembled WGS sequence"/>
</dbReference>
<evidence type="ECO:0000256" key="4">
    <source>
        <dbReference type="ARBA" id="ARBA00007237"/>
    </source>
</evidence>
<dbReference type="NCBIfam" id="TIGR00455">
    <property type="entry name" value="apsK"/>
    <property type="match status" value="1"/>
</dbReference>
<dbReference type="Pfam" id="PF01583">
    <property type="entry name" value="APS_kinase"/>
    <property type="match status" value="1"/>
</dbReference>
<dbReference type="UniPathway" id="UPA00140">
    <property type="reaction ID" value="UER00204"/>
</dbReference>
<dbReference type="Pfam" id="PF22594">
    <property type="entry name" value="GTP-eEF1A_C"/>
    <property type="match status" value="1"/>
</dbReference>
<comment type="similarity">
    <text evidence="3">In the C-terminal section; belongs to the APS kinase family.</text>
</comment>
<keyword evidence="9 14" id="KW-0067">ATP-binding</keyword>
<evidence type="ECO:0000256" key="9">
    <source>
        <dbReference type="ARBA" id="ARBA00022840"/>
    </source>
</evidence>
<comment type="function">
    <text evidence="14">With CysD forms the ATP sulfurylase (ATPS) that catalyzes the adenylation of sulfate producing adenosine 5'-phosphosulfate (APS) and diphosphate, the first enzymatic step in sulfur assimilation pathway. APS synthesis involves the formation of a high-energy phosphoric-sulfuric acid anhydride bond driven by GTP hydrolysis by CysN coupled to ATP hydrolysis by CysD.</text>
</comment>
<protein>
    <recommendedName>
        <fullName evidence="14 15">Multifunctional fusion protein</fullName>
    </recommendedName>
    <domain>
        <recommendedName>
            <fullName evidence="14">Sulfate adenylyltransferase subunit 1</fullName>
            <ecNumber evidence="14">2.7.7.4</ecNumber>
        </recommendedName>
        <alternativeName>
            <fullName evidence="14">ATP-sulfurylase large subunit</fullName>
        </alternativeName>
        <alternativeName>
            <fullName evidence="14">Sulfate adenylate transferase</fullName>
            <shortName evidence="14">SAT</shortName>
        </alternativeName>
    </domain>
    <domain>
        <recommendedName>
            <fullName evidence="15">Adenylyl-sulfate kinase</fullName>
            <ecNumber evidence="15">2.7.1.25</ecNumber>
        </recommendedName>
        <alternativeName>
            <fullName evidence="15">APS kinase</fullName>
        </alternativeName>
        <alternativeName>
            <fullName evidence="15">ATP adenosine-5'-phosphosulfate 3'-phosphotransferase</fullName>
        </alternativeName>
        <alternativeName>
            <fullName evidence="15">Adenosine-5'-phosphosulfate kinase</fullName>
        </alternativeName>
    </domain>
</protein>
<dbReference type="InterPro" id="IPR027417">
    <property type="entry name" value="P-loop_NTPase"/>
</dbReference>
<dbReference type="InterPro" id="IPR000795">
    <property type="entry name" value="T_Tr_GTP-bd_dom"/>
</dbReference>
<keyword evidence="18" id="KW-1185">Reference proteome</keyword>
<comment type="similarity">
    <text evidence="15">Belongs to the APS kinase family.</text>
</comment>
<comment type="similarity">
    <text evidence="14">Belongs to the TRAFAC class translation factor GTPase superfamily. Classic translation factor GTPase family. CysN/NodQ subfamily.</text>
</comment>
<evidence type="ECO:0000256" key="8">
    <source>
        <dbReference type="ARBA" id="ARBA00022741"/>
    </source>
</evidence>
<dbReference type="InterPro" id="IPR054696">
    <property type="entry name" value="GTP-eEF1A_C"/>
</dbReference>
<keyword evidence="8 14" id="KW-0547">Nucleotide-binding</keyword>
<comment type="catalytic activity">
    <reaction evidence="1 15">
        <text>adenosine 5'-phosphosulfate + ATP = 3'-phosphoadenylyl sulfate + ADP + H(+)</text>
        <dbReference type="Rhea" id="RHEA:24152"/>
        <dbReference type="ChEBI" id="CHEBI:15378"/>
        <dbReference type="ChEBI" id="CHEBI:30616"/>
        <dbReference type="ChEBI" id="CHEBI:58243"/>
        <dbReference type="ChEBI" id="CHEBI:58339"/>
        <dbReference type="ChEBI" id="CHEBI:456216"/>
        <dbReference type="EC" id="2.7.1.25"/>
    </reaction>
</comment>
<dbReference type="CDD" id="cd02027">
    <property type="entry name" value="APSK"/>
    <property type="match status" value="1"/>
</dbReference>
<evidence type="ECO:0000256" key="15">
    <source>
        <dbReference type="HAMAP-Rule" id="MF_00065"/>
    </source>
</evidence>
<comment type="pathway">
    <text evidence="14">Sulfur metabolism; hydrogen sulfide biosynthesis; sulfite from sulfate: step 1/3.</text>
</comment>
<dbReference type="PANTHER" id="PTHR23115">
    <property type="entry name" value="TRANSLATION FACTOR"/>
    <property type="match status" value="1"/>
</dbReference>
<evidence type="ECO:0000256" key="10">
    <source>
        <dbReference type="ARBA" id="ARBA00023134"/>
    </source>
</evidence>
<keyword evidence="7 14" id="KW-0548">Nucleotidyltransferase</keyword>
<feature type="domain" description="Tr-type G" evidence="16">
    <location>
        <begin position="2"/>
        <end position="216"/>
    </location>
</feature>
<dbReference type="Gene3D" id="3.40.50.300">
    <property type="entry name" value="P-loop containing nucleotide triphosphate hydrolases"/>
    <property type="match status" value="2"/>
</dbReference>
<evidence type="ECO:0000256" key="11">
    <source>
        <dbReference type="ARBA" id="ARBA00023268"/>
    </source>
</evidence>
<dbReference type="GO" id="GO:0004020">
    <property type="term" value="F:adenylylsulfate kinase activity"/>
    <property type="evidence" value="ECO:0007669"/>
    <property type="project" value="UniProtKB-UniRule"/>
</dbReference>
<dbReference type="InterPro" id="IPR044138">
    <property type="entry name" value="CysN_II"/>
</dbReference>
<organism evidence="17 18">
    <name type="scientific">Niveispirillum lacus</name>
    <dbReference type="NCBI Taxonomy" id="1981099"/>
    <lineage>
        <taxon>Bacteria</taxon>
        <taxon>Pseudomonadati</taxon>
        <taxon>Pseudomonadota</taxon>
        <taxon>Alphaproteobacteria</taxon>
        <taxon>Rhodospirillales</taxon>
        <taxon>Azospirillaceae</taxon>
        <taxon>Niveispirillum</taxon>
    </lineage>
</organism>
<evidence type="ECO:0000256" key="6">
    <source>
        <dbReference type="ARBA" id="ARBA00022679"/>
    </source>
</evidence>
<dbReference type="InterPro" id="IPR009001">
    <property type="entry name" value="Transl_elong_EF1A/Init_IF2_C"/>
</dbReference>
<feature type="binding site" evidence="14">
    <location>
        <begin position="146"/>
        <end position="149"/>
    </location>
    <ligand>
        <name>GTP</name>
        <dbReference type="ChEBI" id="CHEBI:37565"/>
    </ligand>
</feature>
<reference evidence="17 18" key="1">
    <citation type="submission" date="2017-07" db="EMBL/GenBank/DDBJ databases">
        <title>Niveispirillum cyanobacteriorum sp. nov., isolated from cyanobacterial aggregates in a eutrophic lake.</title>
        <authorList>
            <person name="Cai H."/>
        </authorList>
    </citation>
    <scope>NUCLEOTIDE SEQUENCE [LARGE SCALE GENOMIC DNA]</scope>
    <source>
        <strain evidence="18">TH1-14</strain>
    </source>
</reference>
<dbReference type="InterPro" id="IPR041757">
    <property type="entry name" value="CysN_GTP-bd"/>
</dbReference>
<dbReference type="SUPFAM" id="SSF50465">
    <property type="entry name" value="EF-Tu/eEF-1alpha/eIF2-gamma C-terminal domain"/>
    <property type="match status" value="1"/>
</dbReference>
<comment type="subunit">
    <text evidence="14">Heterodimer composed of CysD, the smaller subunit, and CysN.</text>
</comment>
<dbReference type="RefSeq" id="WP_094458260.1">
    <property type="nucleotide sequence ID" value="NZ_NOXU01000032.1"/>
</dbReference>
<evidence type="ECO:0000256" key="7">
    <source>
        <dbReference type="ARBA" id="ARBA00022695"/>
    </source>
</evidence>
<dbReference type="Pfam" id="PF03144">
    <property type="entry name" value="GTP_EFTU_D2"/>
    <property type="match status" value="1"/>
</dbReference>
<keyword evidence="10 14" id="KW-0342">GTP-binding</keyword>
<evidence type="ECO:0000256" key="1">
    <source>
        <dbReference type="ARBA" id="ARBA00001823"/>
    </source>
</evidence>
<dbReference type="NCBIfam" id="TIGR02034">
    <property type="entry name" value="CysN"/>
    <property type="match status" value="1"/>
</dbReference>
<comment type="function">
    <text evidence="12">Proposed to provide activated sulfate for transfer to Nod factor. ATP sulfurylase may be the GTPase, regulating ATP sulfurylase activity.</text>
</comment>
<comment type="pathway">
    <text evidence="15">Sulfur metabolism; hydrogen sulfide biosynthesis; sulfite from sulfate: step 2/3.</text>
</comment>
<dbReference type="HAMAP" id="MF_00065">
    <property type="entry name" value="Adenylyl_sulf_kinase"/>
    <property type="match status" value="1"/>
</dbReference>
<evidence type="ECO:0000256" key="13">
    <source>
        <dbReference type="ARBA" id="ARBA00049370"/>
    </source>
</evidence>
<dbReference type="PRINTS" id="PR00315">
    <property type="entry name" value="ELONGATNFCT"/>
</dbReference>
<evidence type="ECO:0000313" key="17">
    <source>
        <dbReference type="EMBL" id="OYQ31578.1"/>
    </source>
</evidence>
<evidence type="ECO:0000256" key="5">
    <source>
        <dbReference type="ARBA" id="ARBA00011760"/>
    </source>
</evidence>
<dbReference type="CDD" id="cd04166">
    <property type="entry name" value="CysN_ATPS"/>
    <property type="match status" value="1"/>
</dbReference>
<dbReference type="NCBIfam" id="NF004035">
    <property type="entry name" value="PRK05506.1"/>
    <property type="match status" value="1"/>
</dbReference>
<sequence length="618" mass="67188">MAGLLHFITCGSVDDGKSSLIGRLLHDCGALAEDQLEALRRDSARHGTTGAGNLDMALLVDGLAAEREQGITIDVAYRYFGTTRRRFIVADTPGHEQYTRNMATGASTAELAVLLVDARKGLLAQTRRHSLILSLMGVRHVVLAVNKMDAVGWDEAVFTTLVDSYRAYAAPLGFRTVQAVPLSALTGDNVTIASDHMPWYQGPPLLELLETADTADGITEKPWRMPVQWVIRPDGDFRGLAGTITSGVVRVGDPVRVLPTGRESRVARIVTADTDLSEAQVGQAVTLVLADAVDVARGDTLCDPAQPPAVTDQFTAHVIWMHEQPLLPGRAYLLRLGTRQIGARITSLKHRIDIFTGDHLAAETLGLNDIGLCNLALDGPMPVEAYQDNRAGGAFILIDQHSNATLGCGMVVHTLRRADNIRWQPLKVDKAARTAQAGHRPVVLWFTGLSGAGKSTIADKLEQKLYAAGCRTMTLDGDNIRHGLCRDLGFTAADRVENIRRVGHVAQLMVDAGLVVLVSMISPYREDRDMARAMVGDGEFVEIFIDTPLAICEARDPKGLYAKARAGRLPNFTGLDSPYERPVTPDIHLTPADGDEETQASKIIEWLRYRGFFTLDSN</sequence>
<dbReference type="InterPro" id="IPR031157">
    <property type="entry name" value="G_TR_CS"/>
</dbReference>
<dbReference type="Pfam" id="PF00009">
    <property type="entry name" value="GTP_EFTU"/>
    <property type="match status" value="1"/>
</dbReference>
<comment type="function">
    <text evidence="15">Catalyzes the synthesis of activated sulfate.</text>
</comment>
<dbReference type="OrthoDB" id="9804504at2"/>
<dbReference type="GO" id="GO:0003924">
    <property type="term" value="F:GTPase activity"/>
    <property type="evidence" value="ECO:0007669"/>
    <property type="project" value="InterPro"/>
</dbReference>
<evidence type="ECO:0000256" key="3">
    <source>
        <dbReference type="ARBA" id="ARBA00005438"/>
    </source>
</evidence>
<dbReference type="GO" id="GO:0070814">
    <property type="term" value="P:hydrogen sulfide biosynthetic process"/>
    <property type="evidence" value="ECO:0007669"/>
    <property type="project" value="UniProtKB-UniRule"/>
</dbReference>
<keyword evidence="6 14" id="KW-0808">Transferase</keyword>
<dbReference type="FunFam" id="3.40.50.300:FF:000119">
    <property type="entry name" value="Sulfate adenylyltransferase subunit 1"/>
    <property type="match status" value="1"/>
</dbReference>
<accession>A0A255YQT4</accession>
<keyword evidence="15 17" id="KW-0418">Kinase</keyword>
<dbReference type="SUPFAM" id="SSF52540">
    <property type="entry name" value="P-loop containing nucleoside triphosphate hydrolases"/>
    <property type="match status" value="2"/>
</dbReference>
<feature type="binding site" evidence="14">
    <location>
        <begin position="91"/>
        <end position="95"/>
    </location>
    <ligand>
        <name>GTP</name>
        <dbReference type="ChEBI" id="CHEBI:37565"/>
    </ligand>
</feature>
<evidence type="ECO:0000313" key="18">
    <source>
        <dbReference type="Proteomes" id="UP000216998"/>
    </source>
</evidence>
<name>A0A255YQT4_9PROT</name>
<keyword evidence="15" id="KW-0597">Phosphoprotein</keyword>
<feature type="binding site" evidence="14">
    <location>
        <begin position="11"/>
        <end position="18"/>
    </location>
    <ligand>
        <name>GTP</name>
        <dbReference type="ChEBI" id="CHEBI:37565"/>
    </ligand>
</feature>
<dbReference type="CDD" id="cd04095">
    <property type="entry name" value="CysN_NoDQ_III"/>
    <property type="match status" value="1"/>
</dbReference>
<dbReference type="InterPro" id="IPR009000">
    <property type="entry name" value="Transl_B-barrel_sf"/>
</dbReference>
<dbReference type="NCBIfam" id="NF003013">
    <property type="entry name" value="PRK03846.1"/>
    <property type="match status" value="1"/>
</dbReference>
<dbReference type="InterPro" id="IPR059117">
    <property type="entry name" value="APS_kinase_dom"/>
</dbReference>
<dbReference type="CDD" id="cd03695">
    <property type="entry name" value="CysN_NodQ_II"/>
    <property type="match status" value="1"/>
</dbReference>
<dbReference type="EC" id="2.7.7.4" evidence="14"/>
<dbReference type="PROSITE" id="PS51722">
    <property type="entry name" value="G_TR_2"/>
    <property type="match status" value="1"/>
</dbReference>
<dbReference type="AlphaFoldDB" id="A0A255YQT4"/>
<evidence type="ECO:0000256" key="2">
    <source>
        <dbReference type="ARBA" id="ARBA00002357"/>
    </source>
</evidence>
<dbReference type="PROSITE" id="PS00301">
    <property type="entry name" value="G_TR_1"/>
    <property type="match status" value="1"/>
</dbReference>
<comment type="function">
    <text evidence="2">APS kinase catalyzes the synthesis of activated sulfate.</text>
</comment>
<comment type="similarity">
    <text evidence="4">In the N-terminal section; belongs to the TRAFAC class translation factor GTPase superfamily. Classic translation factor GTPase family. CysN/NodQ subfamily.</text>
</comment>
<dbReference type="InterPro" id="IPR002891">
    <property type="entry name" value="APS"/>
</dbReference>
<keyword evidence="11" id="KW-0511">Multifunctional enzyme</keyword>
<dbReference type="GO" id="GO:0000103">
    <property type="term" value="P:sulfate assimilation"/>
    <property type="evidence" value="ECO:0007669"/>
    <property type="project" value="UniProtKB-UniRule"/>
</dbReference>
<feature type="binding site" evidence="15">
    <location>
        <begin position="448"/>
        <end position="455"/>
    </location>
    <ligand>
        <name>ATP</name>
        <dbReference type="ChEBI" id="CHEBI:30616"/>
    </ligand>
</feature>
<dbReference type="HAMAP" id="MF_00062">
    <property type="entry name" value="Sulf_adenylyltr_sub1"/>
    <property type="match status" value="1"/>
</dbReference>
<feature type="active site" description="Phosphoserine intermediate" evidence="15">
    <location>
        <position position="522"/>
    </location>
</feature>
<dbReference type="SUPFAM" id="SSF50447">
    <property type="entry name" value="Translation proteins"/>
    <property type="match status" value="1"/>
</dbReference>
<comment type="catalytic activity">
    <reaction evidence="13 14">
        <text>sulfate + ATP + H(+) = adenosine 5'-phosphosulfate + diphosphate</text>
        <dbReference type="Rhea" id="RHEA:18133"/>
        <dbReference type="ChEBI" id="CHEBI:15378"/>
        <dbReference type="ChEBI" id="CHEBI:16189"/>
        <dbReference type="ChEBI" id="CHEBI:30616"/>
        <dbReference type="ChEBI" id="CHEBI:33019"/>
        <dbReference type="ChEBI" id="CHEBI:58243"/>
        <dbReference type="EC" id="2.7.7.4"/>
    </reaction>
</comment>
<dbReference type="GO" id="GO:0004781">
    <property type="term" value="F:sulfate adenylyltransferase (ATP) activity"/>
    <property type="evidence" value="ECO:0007669"/>
    <property type="project" value="UniProtKB-UniRule"/>
</dbReference>
<dbReference type="EC" id="2.7.1.25" evidence="15"/>
<dbReference type="InterPro" id="IPR011779">
    <property type="entry name" value="SO4_adenylTrfase_lsu"/>
</dbReference>